<evidence type="ECO:0000313" key="10">
    <source>
        <dbReference type="EMBL" id="ROO83663.1"/>
    </source>
</evidence>
<dbReference type="GO" id="GO:0016787">
    <property type="term" value="F:hydrolase activity"/>
    <property type="evidence" value="ECO:0007669"/>
    <property type="project" value="UniProtKB-KW"/>
</dbReference>
<dbReference type="InterPro" id="IPR029058">
    <property type="entry name" value="AB_hydrolase_fold"/>
</dbReference>
<dbReference type="RefSeq" id="WP_246052536.1">
    <property type="nucleotide sequence ID" value="NZ_RJKE01000001.1"/>
</dbReference>
<keyword evidence="9" id="KW-0732">Signal</keyword>
<comment type="catalytic activity">
    <reaction evidence="1">
        <text>2 alpha,alpha'-trehalose 6-mycolate = alpha,alpha'-trehalose 6,6'-bismycolate + alpha,alpha-trehalose</text>
        <dbReference type="Rhea" id="RHEA:23472"/>
        <dbReference type="ChEBI" id="CHEBI:16551"/>
        <dbReference type="ChEBI" id="CHEBI:18195"/>
        <dbReference type="ChEBI" id="CHEBI:18234"/>
        <dbReference type="EC" id="2.3.1.122"/>
    </reaction>
</comment>
<dbReference type="EC" id="2.3.1.20" evidence="4"/>
<dbReference type="AlphaFoldDB" id="A0A3N1CQT5"/>
<comment type="catalytic activity">
    <reaction evidence="8">
        <text>an acyl-CoA + a 1,2-diacyl-sn-glycerol = a triacyl-sn-glycerol + CoA</text>
        <dbReference type="Rhea" id="RHEA:10868"/>
        <dbReference type="ChEBI" id="CHEBI:17815"/>
        <dbReference type="ChEBI" id="CHEBI:57287"/>
        <dbReference type="ChEBI" id="CHEBI:58342"/>
        <dbReference type="ChEBI" id="CHEBI:64615"/>
        <dbReference type="EC" id="2.3.1.20"/>
    </reaction>
</comment>
<comment type="caution">
    <text evidence="10">The sequence shown here is derived from an EMBL/GenBank/DDBJ whole genome shotgun (WGS) entry which is preliminary data.</text>
</comment>
<dbReference type="PANTHER" id="PTHR48098">
    <property type="entry name" value="ENTEROCHELIN ESTERASE-RELATED"/>
    <property type="match status" value="1"/>
</dbReference>
<keyword evidence="10" id="KW-0378">Hydrolase</keyword>
<dbReference type="Pfam" id="PF00756">
    <property type="entry name" value="Esterase"/>
    <property type="match status" value="1"/>
</dbReference>
<evidence type="ECO:0000256" key="7">
    <source>
        <dbReference type="ARBA" id="ARBA00032572"/>
    </source>
</evidence>
<proteinExistence type="inferred from homology"/>
<evidence type="ECO:0000256" key="5">
    <source>
        <dbReference type="ARBA" id="ARBA00022679"/>
    </source>
</evidence>
<name>A0A3N1CQT5_9ACTN</name>
<evidence type="ECO:0000256" key="1">
    <source>
        <dbReference type="ARBA" id="ARBA00000697"/>
    </source>
</evidence>
<reference evidence="10 11" key="1">
    <citation type="submission" date="2018-11" db="EMBL/GenBank/DDBJ databases">
        <title>Sequencing the genomes of 1000 actinobacteria strains.</title>
        <authorList>
            <person name="Klenk H.-P."/>
        </authorList>
    </citation>
    <scope>NUCLEOTIDE SEQUENCE [LARGE SCALE GENOMIC DNA]</scope>
    <source>
        <strain evidence="10 11">DSM 44254</strain>
    </source>
</reference>
<dbReference type="PROSITE" id="PS51318">
    <property type="entry name" value="TAT"/>
    <property type="match status" value="1"/>
</dbReference>
<evidence type="ECO:0000256" key="6">
    <source>
        <dbReference type="ARBA" id="ARBA00023315"/>
    </source>
</evidence>
<organism evidence="10 11">
    <name type="scientific">Actinocorallia herbida</name>
    <dbReference type="NCBI Taxonomy" id="58109"/>
    <lineage>
        <taxon>Bacteria</taxon>
        <taxon>Bacillati</taxon>
        <taxon>Actinomycetota</taxon>
        <taxon>Actinomycetes</taxon>
        <taxon>Streptosporangiales</taxon>
        <taxon>Thermomonosporaceae</taxon>
        <taxon>Actinocorallia</taxon>
    </lineage>
</organism>
<dbReference type="GO" id="GO:0004144">
    <property type="term" value="F:diacylglycerol O-acyltransferase activity"/>
    <property type="evidence" value="ECO:0007669"/>
    <property type="project" value="UniProtKB-EC"/>
</dbReference>
<evidence type="ECO:0000256" key="2">
    <source>
        <dbReference type="ARBA" id="ARBA00005874"/>
    </source>
</evidence>
<keyword evidence="6" id="KW-0012">Acyltransferase</keyword>
<accession>A0A3N1CQT5</accession>
<dbReference type="Gene3D" id="3.40.50.1820">
    <property type="entry name" value="alpha/beta hydrolase"/>
    <property type="match status" value="1"/>
</dbReference>
<dbReference type="EC" id="2.3.1.122" evidence="3"/>
<sequence length="347" mass="37012">MHSVTRRTALGGIALTSMLTAVRPGAAHAAPADTGATVVGEQEVRARTLDLTVATPSIPFMQCKIRLFLPLGWSKNAARTWPVLYVYGGGGEGGDYQGWDVMTDLKDYAAAWDVLVVMPEGGVSAGFTDWLRPKGGGVVNWETWHTAEVVQIIERNYRGGARRAVMGISSGGQGAITYAARHKGLFKYAASFSGILHMTKPGIPTMMELADMTSSTGATAAQKWGDPVGDRANWLSHDPYYLAPNLRGVGMYLSTGTTGKPGPLDATWGDVLDDMGVVGGTQSQVVGGVGEALVGVTVKSFIAKLKALGIPHTANVYGDGLHNWAYWNREFRNAWPHLMKSLGAAKY</sequence>
<dbReference type="InterPro" id="IPR000801">
    <property type="entry name" value="Esterase-like"/>
</dbReference>
<dbReference type="EMBL" id="RJKE01000001">
    <property type="protein sequence ID" value="ROO83663.1"/>
    <property type="molecule type" value="Genomic_DNA"/>
</dbReference>
<evidence type="ECO:0000313" key="11">
    <source>
        <dbReference type="Proteomes" id="UP000272400"/>
    </source>
</evidence>
<dbReference type="InterPro" id="IPR050583">
    <property type="entry name" value="Mycobacterial_A85_antigen"/>
</dbReference>
<keyword evidence="11" id="KW-1185">Reference proteome</keyword>
<dbReference type="PANTHER" id="PTHR48098:SF1">
    <property type="entry name" value="DIACYLGLYCEROL ACYLTRANSFERASE_MYCOLYLTRANSFERASE AG85A"/>
    <property type="match status" value="1"/>
</dbReference>
<evidence type="ECO:0000256" key="9">
    <source>
        <dbReference type="SAM" id="SignalP"/>
    </source>
</evidence>
<comment type="similarity">
    <text evidence="2">Belongs to the mycobacterial A85 antigen family.</text>
</comment>
<evidence type="ECO:0000256" key="3">
    <source>
        <dbReference type="ARBA" id="ARBA00012820"/>
    </source>
</evidence>
<evidence type="ECO:0000256" key="4">
    <source>
        <dbReference type="ARBA" id="ARBA00013244"/>
    </source>
</evidence>
<dbReference type="GO" id="GO:0050348">
    <property type="term" value="F:trehalose O-mycolyltransferase activity"/>
    <property type="evidence" value="ECO:0007669"/>
    <property type="project" value="UniProtKB-EC"/>
</dbReference>
<evidence type="ECO:0000256" key="8">
    <source>
        <dbReference type="ARBA" id="ARBA00048109"/>
    </source>
</evidence>
<dbReference type="Proteomes" id="UP000272400">
    <property type="component" value="Unassembled WGS sequence"/>
</dbReference>
<feature type="chain" id="PRO_5018255392" description="Acyl-CoA:diacylglycerol acyltransferase" evidence="9">
    <location>
        <begin position="30"/>
        <end position="347"/>
    </location>
</feature>
<feature type="signal peptide" evidence="9">
    <location>
        <begin position="1"/>
        <end position="29"/>
    </location>
</feature>
<gene>
    <name evidence="10" type="ORF">EDD29_1170</name>
</gene>
<dbReference type="InterPro" id="IPR006311">
    <property type="entry name" value="TAT_signal"/>
</dbReference>
<dbReference type="SUPFAM" id="SSF53474">
    <property type="entry name" value="alpha/beta-Hydrolases"/>
    <property type="match status" value="1"/>
</dbReference>
<protein>
    <recommendedName>
        <fullName evidence="7">Acyl-CoA:diacylglycerol acyltransferase</fullName>
        <ecNumber evidence="3">2.3.1.122</ecNumber>
        <ecNumber evidence="4">2.3.1.20</ecNumber>
    </recommendedName>
</protein>
<keyword evidence="5" id="KW-0808">Transferase</keyword>